<dbReference type="InterPro" id="IPR036691">
    <property type="entry name" value="Endo/exonu/phosph_ase_sf"/>
</dbReference>
<keyword evidence="2" id="KW-0808">Transferase</keyword>
<keyword evidence="2" id="KW-0540">Nuclease</keyword>
<keyword evidence="2" id="KW-0695">RNA-directed DNA polymerase</keyword>
<gene>
    <name evidence="2" type="ORF">BpHYR1_038761</name>
</gene>
<keyword evidence="3" id="KW-1185">Reference proteome</keyword>
<dbReference type="InterPro" id="IPR005135">
    <property type="entry name" value="Endo/exonuclease/phosphatase"/>
</dbReference>
<reference evidence="2 3" key="1">
    <citation type="journal article" date="2018" name="Sci. Rep.">
        <title>Genomic signatures of local adaptation to the degree of environmental predictability in rotifers.</title>
        <authorList>
            <person name="Franch-Gras L."/>
            <person name="Hahn C."/>
            <person name="Garcia-Roger E.M."/>
            <person name="Carmona M.J."/>
            <person name="Serra M."/>
            <person name="Gomez A."/>
        </authorList>
    </citation>
    <scope>NUCLEOTIDE SEQUENCE [LARGE SCALE GENOMIC DNA]</scope>
    <source>
        <strain evidence="2">HYR1</strain>
    </source>
</reference>
<protein>
    <submittedName>
        <fullName evidence="2">AP-like endonuclease reverse transcriptase</fullName>
    </submittedName>
</protein>
<evidence type="ECO:0000313" key="2">
    <source>
        <dbReference type="EMBL" id="RNA14238.1"/>
    </source>
</evidence>
<dbReference type="Pfam" id="PF14529">
    <property type="entry name" value="Exo_endo_phos_2"/>
    <property type="match status" value="1"/>
</dbReference>
<dbReference type="PANTHER" id="PTHR36688:SF1">
    <property type="entry name" value="ENDONUCLEASE_EXONUCLEASE_PHOSPHATASE DOMAIN-CONTAINING PROTEIN"/>
    <property type="match status" value="1"/>
</dbReference>
<dbReference type="GO" id="GO:0004519">
    <property type="term" value="F:endonuclease activity"/>
    <property type="evidence" value="ECO:0007669"/>
    <property type="project" value="UniProtKB-KW"/>
</dbReference>
<dbReference type="SUPFAM" id="SSF56219">
    <property type="entry name" value="DNase I-like"/>
    <property type="match status" value="1"/>
</dbReference>
<organism evidence="2 3">
    <name type="scientific">Brachionus plicatilis</name>
    <name type="common">Marine rotifer</name>
    <name type="synonym">Brachionus muelleri</name>
    <dbReference type="NCBI Taxonomy" id="10195"/>
    <lineage>
        <taxon>Eukaryota</taxon>
        <taxon>Metazoa</taxon>
        <taxon>Spiralia</taxon>
        <taxon>Gnathifera</taxon>
        <taxon>Rotifera</taxon>
        <taxon>Eurotatoria</taxon>
        <taxon>Monogononta</taxon>
        <taxon>Pseudotrocha</taxon>
        <taxon>Ploima</taxon>
        <taxon>Brachionidae</taxon>
        <taxon>Brachionus</taxon>
    </lineage>
</organism>
<keyword evidence="2" id="KW-0378">Hydrolase</keyword>
<dbReference type="STRING" id="10195.A0A3M7QTC6"/>
<name>A0A3M7QTC6_BRAPC</name>
<dbReference type="GO" id="GO:0003964">
    <property type="term" value="F:RNA-directed DNA polymerase activity"/>
    <property type="evidence" value="ECO:0007669"/>
    <property type="project" value="UniProtKB-KW"/>
</dbReference>
<dbReference type="Proteomes" id="UP000276133">
    <property type="component" value="Unassembled WGS sequence"/>
</dbReference>
<dbReference type="InterPro" id="IPR052560">
    <property type="entry name" value="RdDP_mobile_element"/>
</dbReference>
<keyword evidence="2" id="KW-0548">Nucleotidyltransferase</keyword>
<dbReference type="AlphaFoldDB" id="A0A3M7QTC6"/>
<evidence type="ECO:0000259" key="1">
    <source>
        <dbReference type="Pfam" id="PF14529"/>
    </source>
</evidence>
<comment type="caution">
    <text evidence="2">The sequence shown here is derived from an EMBL/GenBank/DDBJ whole genome shotgun (WGS) entry which is preliminary data.</text>
</comment>
<keyword evidence="2" id="KW-0255">Endonuclease</keyword>
<sequence>MALTVSPFINLKQCVKWYVYCAMVHTRTKIVKSTTPKTTQEKEKKVIAKISNQSNQTIKRVESSQQKLTQTYNPVNLIKFMIDLVKNLRGVTSSIHTDPRPLLKMINQNFGAQITNQIEQVLTTEPIEHDPFISILSESKKIQISQLILNNEPDFISLNETFLNTSSIFSICNYQIIRSDRIGKRGGGSALCVKSHIKGHQLDTTEFNETTGFITTIKPNFEIAIFSLYSSPTTPLDEKFFEYVIKNFKHFIIIGDFNAKHTRWSCDSNNQKGKKLEAIIQKYNLFILNNSSPTYIRGNSVIDLTIGSSNLTQFFDSFQFNTLLSNESAATHEINTSEDLNEKTDKLIDEITLALKEATTQFSVRQANKPIQTIPHNILKLIKFKRKLKRLCNKYKYQSLKKLHNFVERILRRRLTEFRQIKLIEDFKDLENFNCSSTKHLNLIKKLESGKDQKLYKPPTIELDNLNKTCVPEVVTNLFADYLDSIFNADSSSITGLNENLNLTSHIPTSQEEIITASDLTETLSLLRNQAAAGFDRISNKRIIKKILQSAINKIVEFCEKWGLTINKSKTCYNVFTSAGLRKNYVDKYSIELKVDNELIPLELNPTFLGIKLDPKLKYAEHLREVVKKATPKINILRKIKEFKWKSSLNLNKMLYKSLIRSLFDYCFVILQTGTQKILKYLQIFQNKIFRIIKFFPLKTSIETIHKTLHMEKIDDRANALFLKFLKSKKNIDLIAKEINDYSNNNNNSNQSKYKTPLDSCSF</sequence>
<dbReference type="OrthoDB" id="7487383at2759"/>
<dbReference type="EMBL" id="REGN01005230">
    <property type="protein sequence ID" value="RNA14238.1"/>
    <property type="molecule type" value="Genomic_DNA"/>
</dbReference>
<evidence type="ECO:0000313" key="3">
    <source>
        <dbReference type="Proteomes" id="UP000276133"/>
    </source>
</evidence>
<proteinExistence type="predicted"/>
<dbReference type="Gene3D" id="3.60.10.10">
    <property type="entry name" value="Endonuclease/exonuclease/phosphatase"/>
    <property type="match status" value="1"/>
</dbReference>
<feature type="domain" description="Endonuclease/exonuclease/phosphatase" evidence="1">
    <location>
        <begin position="223"/>
        <end position="314"/>
    </location>
</feature>
<dbReference type="PANTHER" id="PTHR36688">
    <property type="entry name" value="ENDO/EXONUCLEASE/PHOSPHATASE DOMAIN-CONTAINING PROTEIN"/>
    <property type="match status" value="1"/>
</dbReference>
<accession>A0A3M7QTC6</accession>